<feature type="transmembrane region" description="Helical" evidence="2">
    <location>
        <begin position="719"/>
        <end position="740"/>
    </location>
</feature>
<protein>
    <recommendedName>
        <fullName evidence="5">O-antigen ligase domain-containing protein</fullName>
    </recommendedName>
</protein>
<dbReference type="Gene3D" id="2.60.120.260">
    <property type="entry name" value="Galactose-binding domain-like"/>
    <property type="match status" value="1"/>
</dbReference>
<feature type="transmembrane region" description="Helical" evidence="2">
    <location>
        <begin position="411"/>
        <end position="434"/>
    </location>
</feature>
<comment type="caution">
    <text evidence="3">The sequence shown here is derived from an EMBL/GenBank/DDBJ whole genome shotgun (WGS) entry which is preliminary data.</text>
</comment>
<keyword evidence="4" id="KW-1185">Reference proteome</keyword>
<feature type="transmembrane region" description="Helical" evidence="2">
    <location>
        <begin position="328"/>
        <end position="346"/>
    </location>
</feature>
<feature type="transmembrane region" description="Helical" evidence="2">
    <location>
        <begin position="102"/>
        <end position="122"/>
    </location>
</feature>
<dbReference type="EMBL" id="SPVG01000210">
    <property type="protein sequence ID" value="TFW17290.1"/>
    <property type="molecule type" value="Genomic_DNA"/>
</dbReference>
<feature type="region of interest" description="Disordered" evidence="1">
    <location>
        <begin position="794"/>
        <end position="814"/>
    </location>
</feature>
<organism evidence="3 4">
    <name type="scientific">Duganella callida</name>
    <dbReference type="NCBI Taxonomy" id="2561932"/>
    <lineage>
        <taxon>Bacteria</taxon>
        <taxon>Pseudomonadati</taxon>
        <taxon>Pseudomonadota</taxon>
        <taxon>Betaproteobacteria</taxon>
        <taxon>Burkholderiales</taxon>
        <taxon>Oxalobacteraceae</taxon>
        <taxon>Telluria group</taxon>
        <taxon>Duganella</taxon>
    </lineage>
</organism>
<feature type="transmembrane region" description="Helical" evidence="2">
    <location>
        <begin position="275"/>
        <end position="292"/>
    </location>
</feature>
<feature type="transmembrane region" description="Helical" evidence="2">
    <location>
        <begin position="470"/>
        <end position="491"/>
    </location>
</feature>
<feature type="transmembrane region" description="Helical" evidence="2">
    <location>
        <begin position="70"/>
        <end position="90"/>
    </location>
</feature>
<dbReference type="AlphaFoldDB" id="A0A4Y9S798"/>
<feature type="transmembrane region" description="Helical" evidence="2">
    <location>
        <begin position="379"/>
        <end position="399"/>
    </location>
</feature>
<feature type="transmembrane region" description="Helical" evidence="2">
    <location>
        <begin position="304"/>
        <end position="322"/>
    </location>
</feature>
<evidence type="ECO:0000256" key="1">
    <source>
        <dbReference type="SAM" id="MobiDB-lite"/>
    </source>
</evidence>
<evidence type="ECO:0008006" key="5">
    <source>
        <dbReference type="Google" id="ProtNLM"/>
    </source>
</evidence>
<keyword evidence="2" id="KW-0812">Transmembrane</keyword>
<evidence type="ECO:0000256" key="2">
    <source>
        <dbReference type="SAM" id="Phobius"/>
    </source>
</evidence>
<sequence length="814" mass="88040">MMARLFSKLLALLLTALLVGAAAVYPADKRLLAGLLLAVGAVLLYRPGLWLLLAPALLPLLDFAPWTGSIFLEDLDLLLLLCAAVGYWRLDTRPPLLALPPWQRGLLVLLMLCVAISTWIGLQPLPPLDANAFTNYNSPYNSLRTAKGYLWALVLLPLMRRSAARDPDWLMRYFVPGMLIGLAGTCLAVLWERNTFPGLLNFSADYRPTAPFSAMHTGGAALDAYLAISLPFVLFWLHDARSHADQHRARTRLVSGLLLLALGSFAGFALFSRDIYLAYGGALAVVALLSFGHRLRGDRINWRTVLGAAVVLTVISFALYRVFATGGYRGLAAALIVLAAALVLAGTPERPRLSAAVIGFTVLLCGIDLALTYGGVVKGAYLAFGLSATLSGLGAVLLFSAVPALRSRGMALAMAAAPSLGLSAVLVAVHWGGVRAAPDSVLLVAIAAGLVLLNRGGAGPLLRLDRQTTTAALFSGIVLAMLIPITSSYYFTERFATVGADAGVRLRHWNEAVLMMQPDLATTAFGMGLGAYPRTYFWKNLHGEIPGSYSYQDEQTEHGRYLRLGTARYEAGYGEVLRMLQHVPARTGGRYSLSFDLRRSSADAVFFAGVCARWLLYPENCAYPKLKLRAPDGQWQHYEVALNGQIWPAATPTQFEMAVDGKQGYADVDNLSLRDLDSGAELLSNGGFSATSNHWFFSSDRNHFPWHIKNFYVNSYFELGAVGAAALGLLLSASFASLAMRGLNGDSTATIALAAMAGFLLVGLFDSLFDVPRLTLVFFMVLYAASLRPQRAMAASPRRSRQRRRLHVEAAADT</sequence>
<feature type="transmembrane region" description="Helical" evidence="2">
    <location>
        <begin position="169"/>
        <end position="191"/>
    </location>
</feature>
<reference evidence="3 4" key="1">
    <citation type="submission" date="2019-03" db="EMBL/GenBank/DDBJ databases">
        <title>Draft Genome Sequence of Duganella callidus sp. nov., a Novel Duganella Species Isolated from Cultivated Soil.</title>
        <authorList>
            <person name="Raths R."/>
            <person name="Peta V."/>
            <person name="Bucking H."/>
        </authorList>
    </citation>
    <scope>NUCLEOTIDE SEQUENCE [LARGE SCALE GENOMIC DNA]</scope>
    <source>
        <strain evidence="3 4">DN04</strain>
    </source>
</reference>
<evidence type="ECO:0000313" key="3">
    <source>
        <dbReference type="EMBL" id="TFW17290.1"/>
    </source>
</evidence>
<name>A0A4Y9S798_9BURK</name>
<keyword evidence="2" id="KW-1133">Transmembrane helix</keyword>
<keyword evidence="2" id="KW-0472">Membrane</keyword>
<proteinExistence type="predicted"/>
<feature type="transmembrane region" description="Helical" evidence="2">
    <location>
        <begin position="211"/>
        <end position="237"/>
    </location>
</feature>
<gene>
    <name evidence="3" type="ORF">E4L98_21205</name>
</gene>
<accession>A0A4Y9S798</accession>
<feature type="transmembrane region" description="Helical" evidence="2">
    <location>
        <begin position="440"/>
        <end position="458"/>
    </location>
</feature>
<feature type="transmembrane region" description="Helical" evidence="2">
    <location>
        <begin position="747"/>
        <end position="765"/>
    </location>
</feature>
<evidence type="ECO:0000313" key="4">
    <source>
        <dbReference type="Proteomes" id="UP000297729"/>
    </source>
</evidence>
<feature type="transmembrane region" description="Helical" evidence="2">
    <location>
        <begin position="33"/>
        <end position="58"/>
    </location>
</feature>
<feature type="transmembrane region" description="Helical" evidence="2">
    <location>
        <begin position="249"/>
        <end position="269"/>
    </location>
</feature>
<dbReference type="Proteomes" id="UP000297729">
    <property type="component" value="Unassembled WGS sequence"/>
</dbReference>
<feature type="transmembrane region" description="Helical" evidence="2">
    <location>
        <begin position="353"/>
        <end position="373"/>
    </location>
</feature>